<dbReference type="SMART" id="SM01234">
    <property type="entry name" value="Haemolytic"/>
    <property type="match status" value="1"/>
</dbReference>
<name>A0A7C4AC50_9BACT</name>
<dbReference type="InterPro" id="IPR002696">
    <property type="entry name" value="Membr_insert_effic_factor_YidD"/>
</dbReference>
<evidence type="ECO:0000256" key="1">
    <source>
        <dbReference type="HAMAP-Rule" id="MF_00386"/>
    </source>
</evidence>
<dbReference type="EMBL" id="DSRP01000222">
    <property type="protein sequence ID" value="HGG91948.1"/>
    <property type="molecule type" value="Genomic_DNA"/>
</dbReference>
<dbReference type="HAMAP" id="MF_00386">
    <property type="entry name" value="UPF0161_YidD"/>
    <property type="match status" value="1"/>
</dbReference>
<proteinExistence type="inferred from homology"/>
<keyword evidence="1" id="KW-1003">Cell membrane</keyword>
<comment type="similarity">
    <text evidence="1">Belongs to the UPF0161 family.</text>
</comment>
<accession>A0A7C4AC50</accession>
<dbReference type="AlphaFoldDB" id="A0A7C4AC50"/>
<comment type="function">
    <text evidence="1">Could be involved in insertion of integral membrane proteins into the membrane.</text>
</comment>
<comment type="caution">
    <text evidence="2">The sequence shown here is derived from an EMBL/GenBank/DDBJ whole genome shotgun (WGS) entry which is preliminary data.</text>
</comment>
<comment type="subcellular location">
    <subcellularLocation>
        <location evidence="1">Cell membrane</location>
        <topology evidence="1">Peripheral membrane protein</topology>
        <orientation evidence="1">Cytoplasmic side</orientation>
    </subcellularLocation>
</comment>
<protein>
    <recommendedName>
        <fullName evidence="1">Putative membrane protein insertion efficiency factor</fullName>
    </recommendedName>
</protein>
<dbReference type="PANTHER" id="PTHR33383">
    <property type="entry name" value="MEMBRANE PROTEIN INSERTION EFFICIENCY FACTOR-RELATED"/>
    <property type="match status" value="1"/>
</dbReference>
<evidence type="ECO:0000313" key="2">
    <source>
        <dbReference type="EMBL" id="HGG91948.1"/>
    </source>
</evidence>
<gene>
    <name evidence="2" type="primary">yidD</name>
    <name evidence="2" type="ORF">ENR59_03240</name>
</gene>
<dbReference type="GO" id="GO:0005886">
    <property type="term" value="C:plasma membrane"/>
    <property type="evidence" value="ECO:0007669"/>
    <property type="project" value="UniProtKB-SubCell"/>
</dbReference>
<keyword evidence="1" id="KW-0472">Membrane</keyword>
<reference evidence="2" key="1">
    <citation type="journal article" date="2020" name="mSystems">
        <title>Genome- and Community-Level Interaction Insights into Carbon Utilization and Element Cycling Functions of Hydrothermarchaeota in Hydrothermal Sediment.</title>
        <authorList>
            <person name="Zhou Z."/>
            <person name="Liu Y."/>
            <person name="Xu W."/>
            <person name="Pan J."/>
            <person name="Luo Z.H."/>
            <person name="Li M."/>
        </authorList>
    </citation>
    <scope>NUCLEOTIDE SEQUENCE [LARGE SCALE GENOMIC DNA]</scope>
    <source>
        <strain evidence="2">SpSt-413</strain>
    </source>
</reference>
<dbReference type="PANTHER" id="PTHR33383:SF1">
    <property type="entry name" value="MEMBRANE PROTEIN INSERTION EFFICIENCY FACTOR-RELATED"/>
    <property type="match status" value="1"/>
</dbReference>
<dbReference type="NCBIfam" id="TIGR00278">
    <property type="entry name" value="membrane protein insertion efficiency factor YidD"/>
    <property type="match status" value="1"/>
</dbReference>
<dbReference type="Pfam" id="PF01809">
    <property type="entry name" value="YidD"/>
    <property type="match status" value="1"/>
</dbReference>
<organism evidence="2">
    <name type="scientific">Fundidesulfovibrio putealis</name>
    <dbReference type="NCBI Taxonomy" id="270496"/>
    <lineage>
        <taxon>Bacteria</taxon>
        <taxon>Pseudomonadati</taxon>
        <taxon>Thermodesulfobacteriota</taxon>
        <taxon>Desulfovibrionia</taxon>
        <taxon>Desulfovibrionales</taxon>
        <taxon>Desulfovibrionaceae</taxon>
        <taxon>Fundidesulfovibrio</taxon>
    </lineage>
</organism>
<sequence length="88" mass="9987">MQRLILALIAIYRYCLSPLIPGHCRFEPSCSEYARQAVLRFGAPIGVLLAVWRVLRCQPLCSPGYDPVPETLSWHALIPRRRARIAAK</sequence>